<evidence type="ECO:0000256" key="3">
    <source>
        <dbReference type="ARBA" id="ARBA00022759"/>
    </source>
</evidence>
<dbReference type="InterPro" id="IPR021127">
    <property type="entry name" value="CRISPR_associated_Cas2"/>
</dbReference>
<dbReference type="AlphaFoldDB" id="A0A2H0RHV7"/>
<organism evidence="8 9">
    <name type="scientific">Candidatus Vogelbacteria bacterium CG10_big_fil_rev_8_21_14_0_10_49_38</name>
    <dbReference type="NCBI Taxonomy" id="1975043"/>
    <lineage>
        <taxon>Bacteria</taxon>
        <taxon>Candidatus Vogeliibacteriota</taxon>
    </lineage>
</organism>
<feature type="domain" description="Transcriptional repressor PaaX-like central Cas2-like" evidence="7">
    <location>
        <begin position="102"/>
        <end position="174"/>
    </location>
</feature>
<dbReference type="InterPro" id="IPR048846">
    <property type="entry name" value="PaaX-like_central"/>
</dbReference>
<dbReference type="NCBIfam" id="TIGR01573">
    <property type="entry name" value="cas2"/>
    <property type="match status" value="1"/>
</dbReference>
<evidence type="ECO:0000256" key="2">
    <source>
        <dbReference type="ARBA" id="ARBA00022723"/>
    </source>
</evidence>
<protein>
    <submittedName>
        <fullName evidence="8">CRISPR-associated endonuclease Cas2</fullName>
    </submittedName>
</protein>
<comment type="caution">
    <text evidence="8">The sequence shown here is derived from an EMBL/GenBank/DDBJ whole genome shotgun (WGS) entry which is preliminary data.</text>
</comment>
<dbReference type="Gene3D" id="3.30.70.2650">
    <property type="match status" value="1"/>
</dbReference>
<evidence type="ECO:0000256" key="5">
    <source>
        <dbReference type="ARBA" id="ARBA00022842"/>
    </source>
</evidence>
<dbReference type="GO" id="GO:0043571">
    <property type="term" value="P:maintenance of CRISPR repeat elements"/>
    <property type="evidence" value="ECO:0007669"/>
    <property type="project" value="InterPro"/>
</dbReference>
<accession>A0A2H0RHV7</accession>
<dbReference type="SUPFAM" id="SSF143430">
    <property type="entry name" value="TTP0101/SSO1404-like"/>
    <property type="match status" value="1"/>
</dbReference>
<keyword evidence="4" id="KW-0378">Hydrolase</keyword>
<evidence type="ECO:0000259" key="7">
    <source>
        <dbReference type="Pfam" id="PF20803"/>
    </source>
</evidence>
<dbReference type="GO" id="GO:0004521">
    <property type="term" value="F:RNA endonuclease activity"/>
    <property type="evidence" value="ECO:0007669"/>
    <property type="project" value="InterPro"/>
</dbReference>
<keyword evidence="1" id="KW-0540">Nuclease</keyword>
<keyword evidence="3 8" id="KW-0255">Endonuclease</keyword>
<evidence type="ECO:0000313" key="8">
    <source>
        <dbReference type="EMBL" id="PIR46083.1"/>
    </source>
</evidence>
<gene>
    <name evidence="8" type="primary">cas2</name>
    <name evidence="8" type="ORF">COV08_01545</name>
</gene>
<evidence type="ECO:0000256" key="1">
    <source>
        <dbReference type="ARBA" id="ARBA00022722"/>
    </source>
</evidence>
<keyword evidence="5" id="KW-0460">Magnesium</keyword>
<name>A0A2H0RHV7_9BACT</name>
<keyword evidence="6" id="KW-0051">Antiviral defense</keyword>
<evidence type="ECO:0000256" key="4">
    <source>
        <dbReference type="ARBA" id="ARBA00022801"/>
    </source>
</evidence>
<dbReference type="Proteomes" id="UP000230431">
    <property type="component" value="Unassembled WGS sequence"/>
</dbReference>
<reference evidence="8 9" key="1">
    <citation type="submission" date="2017-09" db="EMBL/GenBank/DDBJ databases">
        <title>Depth-based differentiation of microbial function through sediment-hosted aquifers and enrichment of novel symbionts in the deep terrestrial subsurface.</title>
        <authorList>
            <person name="Probst A.J."/>
            <person name="Ladd B."/>
            <person name="Jarett J.K."/>
            <person name="Geller-Mcgrath D.E."/>
            <person name="Sieber C.M."/>
            <person name="Emerson J.B."/>
            <person name="Anantharaman K."/>
            <person name="Thomas B.C."/>
            <person name="Malmstrom R."/>
            <person name="Stieglmeier M."/>
            <person name="Klingl A."/>
            <person name="Woyke T."/>
            <person name="Ryan C.M."/>
            <person name="Banfield J.F."/>
        </authorList>
    </citation>
    <scope>NUCLEOTIDE SEQUENCE [LARGE SCALE GENOMIC DNA]</scope>
    <source>
        <strain evidence="8">CG10_big_fil_rev_8_21_14_0_10_49_38</strain>
    </source>
</reference>
<evidence type="ECO:0000256" key="6">
    <source>
        <dbReference type="ARBA" id="ARBA00023118"/>
    </source>
</evidence>
<sequence length="187" mass="22380">MARAREFNIKKIVLESLLAAGSLSLMLLAPNVLGAIAKLQKQKRRYDRRYYVNLIVKELIISNQIEYHENSKGFKVLRLTEKGRQALVKYALKDKVIKAPWHWDRKYRVIIFDIKEFKRSTRNKLRLWLEHLGFVRLQNSVWVHPYECREVVIMLKSHFHIGNEVLYMTVDSIENDKWLRKEFDLPD</sequence>
<keyword evidence="2" id="KW-0479">Metal-binding</keyword>
<dbReference type="EMBL" id="PCYK01000012">
    <property type="protein sequence ID" value="PIR46083.1"/>
    <property type="molecule type" value="Genomic_DNA"/>
</dbReference>
<dbReference type="Pfam" id="PF20803">
    <property type="entry name" value="PaaX_M"/>
    <property type="match status" value="1"/>
</dbReference>
<evidence type="ECO:0000313" key="9">
    <source>
        <dbReference type="Proteomes" id="UP000230431"/>
    </source>
</evidence>
<proteinExistence type="predicted"/>